<feature type="binding site" evidence="13">
    <location>
        <position position="67"/>
    </location>
    <ligand>
        <name>Mg(2+)</name>
        <dbReference type="ChEBI" id="CHEBI:18420"/>
        <label>2</label>
    </ligand>
</feature>
<comment type="caution">
    <text evidence="15">The sequence shown here is derived from an EMBL/GenBank/DDBJ whole genome shotgun (WGS) entry which is preliminary data.</text>
</comment>
<evidence type="ECO:0000256" key="4">
    <source>
        <dbReference type="ARBA" id="ARBA00022723"/>
    </source>
</evidence>
<evidence type="ECO:0000256" key="6">
    <source>
        <dbReference type="ARBA" id="ARBA00022763"/>
    </source>
</evidence>
<evidence type="ECO:0000256" key="12">
    <source>
        <dbReference type="ARBA" id="ARBA00029354"/>
    </source>
</evidence>
<dbReference type="GO" id="GO:0006281">
    <property type="term" value="P:DNA repair"/>
    <property type="evidence" value="ECO:0007669"/>
    <property type="project" value="UniProtKB-UniRule"/>
</dbReference>
<evidence type="ECO:0000313" key="15">
    <source>
        <dbReference type="EMBL" id="HIY22033.1"/>
    </source>
</evidence>
<dbReference type="Gene3D" id="3.30.420.10">
    <property type="entry name" value="Ribonuclease H-like superfamily/Ribonuclease H"/>
    <property type="match status" value="1"/>
</dbReference>
<feature type="binding site" evidence="13">
    <location>
        <position position="7"/>
    </location>
    <ligand>
        <name>Mg(2+)</name>
        <dbReference type="ChEBI" id="CHEBI:18420"/>
        <label>1</label>
    </ligand>
</feature>
<comment type="similarity">
    <text evidence="1 13">Belongs to the RuvC family.</text>
</comment>
<dbReference type="InterPro" id="IPR036397">
    <property type="entry name" value="RNaseH_sf"/>
</dbReference>
<organism evidence="15 16">
    <name type="scientific">Candidatus Flavonifractor merdigallinarum</name>
    <dbReference type="NCBI Taxonomy" id="2838589"/>
    <lineage>
        <taxon>Bacteria</taxon>
        <taxon>Bacillati</taxon>
        <taxon>Bacillota</taxon>
        <taxon>Clostridia</taxon>
        <taxon>Eubacteriales</taxon>
        <taxon>Oscillospiraceae</taxon>
        <taxon>Flavonifractor</taxon>
    </lineage>
</organism>
<comment type="cofactor">
    <cofactor evidence="13">
        <name>Mg(2+)</name>
        <dbReference type="ChEBI" id="CHEBI:18420"/>
    </cofactor>
    <text evidence="13">Binds 2 Mg(2+) ion per subunit.</text>
</comment>
<feature type="active site" evidence="13">
    <location>
        <position position="140"/>
    </location>
</feature>
<feature type="active site" evidence="13">
    <location>
        <position position="67"/>
    </location>
</feature>
<accession>A0A9D1YA11</accession>
<dbReference type="PANTHER" id="PTHR30194:SF3">
    <property type="entry name" value="CROSSOVER JUNCTION ENDODEOXYRIBONUCLEASE RUVC"/>
    <property type="match status" value="1"/>
</dbReference>
<dbReference type="HAMAP" id="MF_00034">
    <property type="entry name" value="RuvC"/>
    <property type="match status" value="1"/>
</dbReference>
<evidence type="ECO:0000256" key="7">
    <source>
        <dbReference type="ARBA" id="ARBA00022801"/>
    </source>
</evidence>
<dbReference type="GO" id="GO:0005737">
    <property type="term" value="C:cytoplasm"/>
    <property type="evidence" value="ECO:0007669"/>
    <property type="project" value="UniProtKB-SubCell"/>
</dbReference>
<keyword evidence="8 13" id="KW-0460">Magnesium</keyword>
<proteinExistence type="inferred from homology"/>
<evidence type="ECO:0000256" key="5">
    <source>
        <dbReference type="ARBA" id="ARBA00022759"/>
    </source>
</evidence>
<reference evidence="15" key="2">
    <citation type="submission" date="2021-04" db="EMBL/GenBank/DDBJ databases">
        <authorList>
            <person name="Gilroy R."/>
        </authorList>
    </citation>
    <scope>NUCLEOTIDE SEQUENCE</scope>
    <source>
        <strain evidence="15">ChiBcec16_6824</strain>
    </source>
</reference>
<evidence type="ECO:0000256" key="1">
    <source>
        <dbReference type="ARBA" id="ARBA00009518"/>
    </source>
</evidence>
<comment type="catalytic activity">
    <reaction evidence="12 13">
        <text>Endonucleolytic cleavage at a junction such as a reciprocal single-stranded crossover between two homologous DNA duplexes (Holliday junction).</text>
        <dbReference type="EC" id="3.1.21.10"/>
    </reaction>
</comment>
<keyword evidence="10 13" id="KW-0233">DNA recombination</keyword>
<dbReference type="NCBIfam" id="TIGR00228">
    <property type="entry name" value="ruvC"/>
    <property type="match status" value="1"/>
</dbReference>
<dbReference type="Pfam" id="PF02075">
    <property type="entry name" value="RuvC"/>
    <property type="match status" value="1"/>
</dbReference>
<keyword evidence="4 13" id="KW-0479">Metal-binding</keyword>
<dbReference type="NCBIfam" id="NF000711">
    <property type="entry name" value="PRK00039.2-1"/>
    <property type="match status" value="1"/>
</dbReference>
<evidence type="ECO:0000256" key="13">
    <source>
        <dbReference type="HAMAP-Rule" id="MF_00034"/>
    </source>
</evidence>
<dbReference type="InterPro" id="IPR012337">
    <property type="entry name" value="RNaseH-like_sf"/>
</dbReference>
<dbReference type="GO" id="GO:0006310">
    <property type="term" value="P:DNA recombination"/>
    <property type="evidence" value="ECO:0007669"/>
    <property type="project" value="UniProtKB-UniRule"/>
</dbReference>
<comment type="subcellular location">
    <subcellularLocation>
        <location evidence="13">Cytoplasm</location>
    </subcellularLocation>
</comment>
<protein>
    <recommendedName>
        <fullName evidence="13 14">Crossover junction endodeoxyribonuclease RuvC</fullName>
        <ecNumber evidence="13 14">3.1.21.10</ecNumber>
    </recommendedName>
    <alternativeName>
        <fullName evidence="13">Holliday junction nuclease RuvC</fullName>
    </alternativeName>
    <alternativeName>
        <fullName evidence="13">Holliday junction resolvase RuvC</fullName>
    </alternativeName>
</protein>
<keyword evidence="2 13" id="KW-0963">Cytoplasm</keyword>
<dbReference type="InterPro" id="IPR020563">
    <property type="entry name" value="X-over_junc_endoDNase_Mg_BS"/>
</dbReference>
<feature type="active site" evidence="13">
    <location>
        <position position="7"/>
    </location>
</feature>
<dbReference type="EC" id="3.1.21.10" evidence="13 14"/>
<dbReference type="SUPFAM" id="SSF53098">
    <property type="entry name" value="Ribonuclease H-like"/>
    <property type="match status" value="1"/>
</dbReference>
<keyword evidence="6 13" id="KW-0227">DNA damage</keyword>
<dbReference type="Proteomes" id="UP000823868">
    <property type="component" value="Unassembled WGS sequence"/>
</dbReference>
<evidence type="ECO:0000256" key="3">
    <source>
        <dbReference type="ARBA" id="ARBA00022722"/>
    </source>
</evidence>
<feature type="binding site" evidence="13">
    <location>
        <position position="140"/>
    </location>
    <ligand>
        <name>Mg(2+)</name>
        <dbReference type="ChEBI" id="CHEBI:18420"/>
        <label>1</label>
    </ligand>
</feature>
<reference evidence="15" key="1">
    <citation type="journal article" date="2021" name="PeerJ">
        <title>Extensive microbial diversity within the chicken gut microbiome revealed by metagenomics and culture.</title>
        <authorList>
            <person name="Gilroy R."/>
            <person name="Ravi A."/>
            <person name="Getino M."/>
            <person name="Pursley I."/>
            <person name="Horton D.L."/>
            <person name="Alikhan N.F."/>
            <person name="Baker D."/>
            <person name="Gharbi K."/>
            <person name="Hall N."/>
            <person name="Watson M."/>
            <person name="Adriaenssens E.M."/>
            <person name="Foster-Nyarko E."/>
            <person name="Jarju S."/>
            <person name="Secka A."/>
            <person name="Antonio M."/>
            <person name="Oren A."/>
            <person name="Chaudhuri R.R."/>
            <person name="La Ragione R."/>
            <person name="Hildebrand F."/>
            <person name="Pallen M.J."/>
        </authorList>
    </citation>
    <scope>NUCLEOTIDE SEQUENCE</scope>
    <source>
        <strain evidence="15">ChiBcec16_6824</strain>
    </source>
</reference>
<dbReference type="FunFam" id="3.30.420.10:FF:000002">
    <property type="entry name" value="Crossover junction endodeoxyribonuclease RuvC"/>
    <property type="match status" value="1"/>
</dbReference>
<keyword evidence="11 13" id="KW-0234">DNA repair</keyword>
<dbReference type="GO" id="GO:0003677">
    <property type="term" value="F:DNA binding"/>
    <property type="evidence" value="ECO:0007669"/>
    <property type="project" value="UniProtKB-KW"/>
</dbReference>
<dbReference type="GO" id="GO:0008821">
    <property type="term" value="F:crossover junction DNA endonuclease activity"/>
    <property type="evidence" value="ECO:0007669"/>
    <property type="project" value="UniProtKB-UniRule"/>
</dbReference>
<evidence type="ECO:0000256" key="10">
    <source>
        <dbReference type="ARBA" id="ARBA00023172"/>
    </source>
</evidence>
<dbReference type="PRINTS" id="PR00696">
    <property type="entry name" value="RSOLVASERUVC"/>
</dbReference>
<evidence type="ECO:0000256" key="11">
    <source>
        <dbReference type="ARBA" id="ARBA00023204"/>
    </source>
</evidence>
<dbReference type="PROSITE" id="PS01321">
    <property type="entry name" value="RUVC"/>
    <property type="match status" value="1"/>
</dbReference>
<comment type="function">
    <text evidence="13">The RuvA-RuvB-RuvC complex processes Holliday junction (HJ) DNA during genetic recombination and DNA repair. Endonuclease that resolves HJ intermediates. Cleaves cruciform DNA by making single-stranded nicks across the HJ at symmetrical positions within the homologous arms, yielding a 5'-phosphate and a 3'-hydroxyl group; requires a central core of homology in the junction. The consensus cleavage sequence is 5'-(A/T)TT(C/G)-3'. Cleavage occurs on the 3'-side of the TT dinucleotide at the point of strand exchange. HJ branch migration catalyzed by RuvA-RuvB allows RuvC to scan DNA until it finds its consensus sequence, where it cleaves and resolves the cruciform DNA.</text>
</comment>
<comment type="subunit">
    <text evidence="13">Homodimer which binds Holliday junction (HJ) DNA. The HJ becomes 2-fold symmetrical on binding to RuvC with unstacked arms; it has a different conformation from HJ DNA in complex with RuvA. In the full resolvosome a probable DNA-RuvA(4)-RuvB(12)-RuvC(2) complex forms which resolves the HJ.</text>
</comment>
<keyword evidence="5 13" id="KW-0255">Endonuclease</keyword>
<name>A0A9D1YA11_9FIRM</name>
<dbReference type="PANTHER" id="PTHR30194">
    <property type="entry name" value="CROSSOVER JUNCTION ENDODEOXYRIBONUCLEASE RUVC"/>
    <property type="match status" value="1"/>
</dbReference>
<dbReference type="CDD" id="cd16962">
    <property type="entry name" value="RuvC"/>
    <property type="match status" value="1"/>
</dbReference>
<keyword evidence="3 13" id="KW-0540">Nuclease</keyword>
<keyword evidence="9 13" id="KW-0238">DNA-binding</keyword>
<dbReference type="InterPro" id="IPR002176">
    <property type="entry name" value="X-over_junc_endoDNase_RuvC"/>
</dbReference>
<keyword evidence="7 13" id="KW-0378">Hydrolase</keyword>
<evidence type="ECO:0000256" key="9">
    <source>
        <dbReference type="ARBA" id="ARBA00023125"/>
    </source>
</evidence>
<dbReference type="EMBL" id="DXDX01000167">
    <property type="protein sequence ID" value="HIY22033.1"/>
    <property type="molecule type" value="Genomic_DNA"/>
</dbReference>
<gene>
    <name evidence="13 15" type="primary">ruvC</name>
    <name evidence="15" type="ORF">H9841_09060</name>
</gene>
<evidence type="ECO:0000256" key="14">
    <source>
        <dbReference type="NCBIfam" id="TIGR00228"/>
    </source>
</evidence>
<dbReference type="AlphaFoldDB" id="A0A9D1YA11"/>
<sequence length="178" mass="19103">MTILGIDPGFAIVGFGVLEAQSGQSRLVCCGAVTTPAGEPLPTRLRQIADDLEQLLERFHPDAMAVEELFFNNNVTTGIGVAQARGVILLCAERAGVPIFEYSPSQVKQAVAGYGKAEKRQVMEMTRRLLRLKAVPKPDDAADAVAIALCHARSVTSRLSILDSARPGSGRYAVRQAR</sequence>
<evidence type="ECO:0000313" key="16">
    <source>
        <dbReference type="Proteomes" id="UP000823868"/>
    </source>
</evidence>
<dbReference type="GO" id="GO:0000287">
    <property type="term" value="F:magnesium ion binding"/>
    <property type="evidence" value="ECO:0007669"/>
    <property type="project" value="UniProtKB-UniRule"/>
</dbReference>
<evidence type="ECO:0000256" key="2">
    <source>
        <dbReference type="ARBA" id="ARBA00022490"/>
    </source>
</evidence>
<evidence type="ECO:0000256" key="8">
    <source>
        <dbReference type="ARBA" id="ARBA00022842"/>
    </source>
</evidence>
<dbReference type="GO" id="GO:0048476">
    <property type="term" value="C:Holliday junction resolvase complex"/>
    <property type="evidence" value="ECO:0007669"/>
    <property type="project" value="UniProtKB-UniRule"/>
</dbReference>